<dbReference type="EMBL" id="CZAI01000001">
    <property type="protein sequence ID" value="CUO69778.1"/>
    <property type="molecule type" value="Genomic_DNA"/>
</dbReference>
<dbReference type="Proteomes" id="UP000095657">
    <property type="component" value="Unassembled WGS sequence"/>
</dbReference>
<accession>A0A174H990</accession>
<dbReference type="AlphaFoldDB" id="A0A174H990"/>
<dbReference type="Proteomes" id="UP000095725">
    <property type="component" value="Unassembled WGS sequence"/>
</dbReference>
<reference evidence="3 4" key="1">
    <citation type="submission" date="2015-09" db="EMBL/GenBank/DDBJ databases">
        <authorList>
            <consortium name="Pathogen Informatics"/>
        </authorList>
    </citation>
    <scope>NUCLEOTIDE SEQUENCE [LARGE SCALE GENOMIC DNA]</scope>
    <source>
        <strain evidence="1 3">2789STDY5834880</strain>
        <strain evidence="2 4">2789STDY5834946</strain>
    </source>
</reference>
<gene>
    <name evidence="1" type="ORF">ERS852494_00547</name>
    <name evidence="2" type="ORF">ERS852558_01495</name>
</gene>
<sequence length="31" mass="3647">MKKGENNDRFLLLGLMCILYLEINVIKTVHQ</sequence>
<protein>
    <submittedName>
        <fullName evidence="1">Uncharacterized protein</fullName>
    </submittedName>
</protein>
<evidence type="ECO:0000313" key="4">
    <source>
        <dbReference type="Proteomes" id="UP000095725"/>
    </source>
</evidence>
<evidence type="ECO:0000313" key="3">
    <source>
        <dbReference type="Proteomes" id="UP000095657"/>
    </source>
</evidence>
<proteinExistence type="predicted"/>
<name>A0A174H990_9BACE</name>
<dbReference type="EMBL" id="CZBL01000004">
    <property type="protein sequence ID" value="CUP97983.1"/>
    <property type="molecule type" value="Genomic_DNA"/>
</dbReference>
<organism evidence="1 3">
    <name type="scientific">Bacteroides caccae</name>
    <dbReference type="NCBI Taxonomy" id="47678"/>
    <lineage>
        <taxon>Bacteria</taxon>
        <taxon>Pseudomonadati</taxon>
        <taxon>Bacteroidota</taxon>
        <taxon>Bacteroidia</taxon>
        <taxon>Bacteroidales</taxon>
        <taxon>Bacteroidaceae</taxon>
        <taxon>Bacteroides</taxon>
    </lineage>
</organism>
<evidence type="ECO:0000313" key="1">
    <source>
        <dbReference type="EMBL" id="CUO69778.1"/>
    </source>
</evidence>
<evidence type="ECO:0000313" key="2">
    <source>
        <dbReference type="EMBL" id="CUP97983.1"/>
    </source>
</evidence>